<dbReference type="EMBL" id="FOQD01000015">
    <property type="protein sequence ID" value="SFJ05970.1"/>
    <property type="molecule type" value="Genomic_DNA"/>
</dbReference>
<feature type="domain" description="Isochorismatase-like" evidence="1">
    <location>
        <begin position="20"/>
        <end position="166"/>
    </location>
</feature>
<reference evidence="3" key="1">
    <citation type="submission" date="2016-10" db="EMBL/GenBank/DDBJ databases">
        <authorList>
            <person name="Varghese N."/>
            <person name="Submissions S."/>
        </authorList>
    </citation>
    <scope>NUCLEOTIDE SEQUENCE [LARGE SCALE GENOMIC DNA]</scope>
    <source>
        <strain evidence="3">DSM 26348</strain>
    </source>
</reference>
<evidence type="ECO:0000313" key="2">
    <source>
        <dbReference type="EMBL" id="SFJ05970.1"/>
    </source>
</evidence>
<protein>
    <submittedName>
        <fullName evidence="2">Isochorismate hydrolase</fullName>
    </submittedName>
</protein>
<dbReference type="SUPFAM" id="SSF52499">
    <property type="entry name" value="Isochorismatase-like hydrolases"/>
    <property type="match status" value="1"/>
</dbReference>
<dbReference type="RefSeq" id="WP_092053287.1">
    <property type="nucleotide sequence ID" value="NZ_FOQD01000015.1"/>
</dbReference>
<proteinExistence type="predicted"/>
<sequence>MTEPGYHRSPELLNAGTSRLVIVDVQEKLLPVIPESEAVVANCIKLVKGSALLQVPCSITEQYPRGLGPTTAAVAELTTERSEKLRFSAAEAMSWAREAGTDDGRQQIVLAGIETHVCVLQTAFDLLAAGFDVFVVADAVHSRRPLDHEVALKRMADSGARIITTEMALFEWCEVAGNDQFKQISRLVTGR</sequence>
<dbReference type="STRING" id="1576369.SAMN05421753_11538"/>
<keyword evidence="3" id="KW-1185">Reference proteome</keyword>
<evidence type="ECO:0000313" key="3">
    <source>
        <dbReference type="Proteomes" id="UP000199518"/>
    </source>
</evidence>
<keyword evidence="2" id="KW-0378">Hydrolase</keyword>
<organism evidence="2 3">
    <name type="scientific">Planctomicrobium piriforme</name>
    <dbReference type="NCBI Taxonomy" id="1576369"/>
    <lineage>
        <taxon>Bacteria</taxon>
        <taxon>Pseudomonadati</taxon>
        <taxon>Planctomycetota</taxon>
        <taxon>Planctomycetia</taxon>
        <taxon>Planctomycetales</taxon>
        <taxon>Planctomycetaceae</taxon>
        <taxon>Planctomicrobium</taxon>
    </lineage>
</organism>
<dbReference type="Gene3D" id="3.40.50.850">
    <property type="entry name" value="Isochorismatase-like"/>
    <property type="match status" value="1"/>
</dbReference>
<dbReference type="InterPro" id="IPR050993">
    <property type="entry name" value="Isochorismatase_domain"/>
</dbReference>
<dbReference type="PANTHER" id="PTHR14119:SF3">
    <property type="entry name" value="ISOCHORISMATASE DOMAIN-CONTAINING PROTEIN 2"/>
    <property type="match status" value="1"/>
</dbReference>
<dbReference type="InterPro" id="IPR000868">
    <property type="entry name" value="Isochorismatase-like_dom"/>
</dbReference>
<dbReference type="PANTHER" id="PTHR14119">
    <property type="entry name" value="HYDROLASE"/>
    <property type="match status" value="1"/>
</dbReference>
<evidence type="ECO:0000259" key="1">
    <source>
        <dbReference type="Pfam" id="PF00857"/>
    </source>
</evidence>
<dbReference type="CDD" id="cd01012">
    <property type="entry name" value="YcaC_related"/>
    <property type="match status" value="1"/>
</dbReference>
<dbReference type="Pfam" id="PF00857">
    <property type="entry name" value="Isochorismatase"/>
    <property type="match status" value="1"/>
</dbReference>
<gene>
    <name evidence="2" type="ORF">SAMN05421753_11538</name>
</gene>
<dbReference type="InterPro" id="IPR036380">
    <property type="entry name" value="Isochorismatase-like_sf"/>
</dbReference>
<dbReference type="Proteomes" id="UP000199518">
    <property type="component" value="Unassembled WGS sequence"/>
</dbReference>
<dbReference type="OrthoDB" id="9789777at2"/>
<name>A0A1I3NAH6_9PLAN</name>
<dbReference type="GO" id="GO:0016787">
    <property type="term" value="F:hydrolase activity"/>
    <property type="evidence" value="ECO:0007669"/>
    <property type="project" value="UniProtKB-KW"/>
</dbReference>
<accession>A0A1I3NAH6</accession>
<dbReference type="AlphaFoldDB" id="A0A1I3NAH6"/>